<evidence type="ECO:0000313" key="2">
    <source>
        <dbReference type="Proteomes" id="UP000485058"/>
    </source>
</evidence>
<dbReference type="Proteomes" id="UP000485058">
    <property type="component" value="Unassembled WGS sequence"/>
</dbReference>
<organism evidence="1 2">
    <name type="scientific">Haematococcus lacustris</name>
    <name type="common">Green alga</name>
    <name type="synonym">Haematococcus pluvialis</name>
    <dbReference type="NCBI Taxonomy" id="44745"/>
    <lineage>
        <taxon>Eukaryota</taxon>
        <taxon>Viridiplantae</taxon>
        <taxon>Chlorophyta</taxon>
        <taxon>core chlorophytes</taxon>
        <taxon>Chlorophyceae</taxon>
        <taxon>CS clade</taxon>
        <taxon>Chlamydomonadales</taxon>
        <taxon>Haematococcaceae</taxon>
        <taxon>Haematococcus</taxon>
    </lineage>
</organism>
<comment type="caution">
    <text evidence="1">The sequence shown here is derived from an EMBL/GenBank/DDBJ whole genome shotgun (WGS) entry which is preliminary data.</text>
</comment>
<protein>
    <submittedName>
        <fullName evidence="1">Uncharacterized protein</fullName>
    </submittedName>
</protein>
<proteinExistence type="predicted"/>
<name>A0A6A0AJN2_HAELA</name>
<sequence length="221" mass="23529">MLAEHIPNADALDLAGVLDAAGLGEGGLGKLVGLLQALQQGELVQRGVHLGLQQGGLTWTTPQCRAGLCAHARMAPSPGWPVCSVSVMLARVVGVKAGCEGAQVQYRQIKKLDNGQGVELATVQTTVGRRPLDGILDVASNPDGKDGVVEGRDDREGWTGKMDMRQVCLWSDRSASQFKGAKATRLHWHLANRFGVPVQWSYGATSHFKSTHDSEGGVSKR</sequence>
<reference evidence="1 2" key="1">
    <citation type="submission" date="2020-02" db="EMBL/GenBank/DDBJ databases">
        <title>Draft genome sequence of Haematococcus lacustris strain NIES-144.</title>
        <authorList>
            <person name="Morimoto D."/>
            <person name="Nakagawa S."/>
            <person name="Yoshida T."/>
            <person name="Sawayama S."/>
        </authorList>
    </citation>
    <scope>NUCLEOTIDE SEQUENCE [LARGE SCALE GENOMIC DNA]</scope>
    <source>
        <strain evidence="1 2">NIES-144</strain>
    </source>
</reference>
<keyword evidence="2" id="KW-1185">Reference proteome</keyword>
<dbReference type="EMBL" id="BLLF01007840">
    <property type="protein sequence ID" value="GFH33139.1"/>
    <property type="molecule type" value="Genomic_DNA"/>
</dbReference>
<dbReference type="AlphaFoldDB" id="A0A6A0AJN2"/>
<evidence type="ECO:0000313" key="1">
    <source>
        <dbReference type="EMBL" id="GFH33139.1"/>
    </source>
</evidence>
<gene>
    <name evidence="1" type="ORF">HaLaN_32463</name>
</gene>
<accession>A0A6A0AJN2</accession>